<evidence type="ECO:0000313" key="2">
    <source>
        <dbReference type="EMBL" id="MDR5651831.1"/>
    </source>
</evidence>
<protein>
    <submittedName>
        <fullName evidence="2">MBL fold metallo-hydrolase</fullName>
    </submittedName>
</protein>
<dbReference type="EMBL" id="JAVKPH010000003">
    <property type="protein sequence ID" value="MDR5651831.1"/>
    <property type="molecule type" value="Genomic_DNA"/>
</dbReference>
<dbReference type="InterPro" id="IPR036388">
    <property type="entry name" value="WH-like_DNA-bd_sf"/>
</dbReference>
<proteinExistence type="predicted"/>
<feature type="domain" description="Metallo-beta-lactamase" evidence="1">
    <location>
        <begin position="34"/>
        <end position="208"/>
    </location>
</feature>
<gene>
    <name evidence="2" type="ORF">RGD00_04405</name>
</gene>
<dbReference type="PANTHER" id="PTHR23131:SF0">
    <property type="entry name" value="ENDORIBONUCLEASE LACTB2"/>
    <property type="match status" value="1"/>
</dbReference>
<dbReference type="Pfam" id="PF17778">
    <property type="entry name" value="WHD_BLACT"/>
    <property type="match status" value="1"/>
</dbReference>
<dbReference type="Gene3D" id="1.10.10.10">
    <property type="entry name" value="Winged helix-like DNA-binding domain superfamily/Winged helix DNA-binding domain"/>
    <property type="match status" value="1"/>
</dbReference>
<dbReference type="Proteomes" id="UP001247754">
    <property type="component" value="Unassembled WGS sequence"/>
</dbReference>
<reference evidence="2 3" key="1">
    <citation type="submission" date="2023-09" db="EMBL/GenBank/DDBJ databases">
        <title>Xinfangfangia sedmenti sp. nov., isolated the sedment.</title>
        <authorList>
            <person name="Xu L."/>
        </authorList>
    </citation>
    <scope>NUCLEOTIDE SEQUENCE [LARGE SCALE GENOMIC DNA]</scope>
    <source>
        <strain evidence="2 3">LG-4</strain>
    </source>
</reference>
<dbReference type="Pfam" id="PF00753">
    <property type="entry name" value="Lactamase_B"/>
    <property type="match status" value="1"/>
</dbReference>
<dbReference type="SMART" id="SM00849">
    <property type="entry name" value="Lactamase_B"/>
    <property type="match status" value="1"/>
</dbReference>
<keyword evidence="3" id="KW-1185">Reference proteome</keyword>
<dbReference type="InterPro" id="IPR001279">
    <property type="entry name" value="Metallo-B-lactamas"/>
</dbReference>
<accession>A0ABU1F4P3</accession>
<organism evidence="2 3">
    <name type="scientific">Ruixingdingia sedimenti</name>
    <dbReference type="NCBI Taxonomy" id="3073604"/>
    <lineage>
        <taxon>Bacteria</taxon>
        <taxon>Pseudomonadati</taxon>
        <taxon>Pseudomonadota</taxon>
        <taxon>Alphaproteobacteria</taxon>
        <taxon>Rhodobacterales</taxon>
        <taxon>Paracoccaceae</taxon>
        <taxon>Ruixingdingia</taxon>
    </lineage>
</organism>
<dbReference type="SUPFAM" id="SSF56281">
    <property type="entry name" value="Metallo-hydrolase/oxidoreductase"/>
    <property type="match status" value="1"/>
</dbReference>
<dbReference type="PANTHER" id="PTHR23131">
    <property type="entry name" value="ENDORIBONUCLEASE LACTB2"/>
    <property type="match status" value="1"/>
</dbReference>
<evidence type="ECO:0000313" key="3">
    <source>
        <dbReference type="Proteomes" id="UP001247754"/>
    </source>
</evidence>
<dbReference type="RefSeq" id="WP_310456079.1">
    <property type="nucleotide sequence ID" value="NZ_JAVKPH010000003.1"/>
</dbReference>
<dbReference type="InterPro" id="IPR036866">
    <property type="entry name" value="RibonucZ/Hydroxyglut_hydro"/>
</dbReference>
<name>A0ABU1F4P3_9RHOB</name>
<dbReference type="InterPro" id="IPR041516">
    <property type="entry name" value="LACTB2_WH"/>
</dbReference>
<dbReference type="InterPro" id="IPR050662">
    <property type="entry name" value="Sec-metab_biosynth-thioest"/>
</dbReference>
<evidence type="ECO:0000259" key="1">
    <source>
        <dbReference type="SMART" id="SM00849"/>
    </source>
</evidence>
<sequence>MTDTAPPPYGLCEWLAPGLRRVIAANPSAFTGWGTNSYILGEGAVTLIDPGPPDRAHHAALLAALAPGERIARIVVTHSHLDHSPLARPLAEAARAPVLAFGATGAGDMARIGDLGGGEGRDDGFVPDESLPDGAEIDLDGGPLRVLHTPGHFGNHICLEWGGMLFSGDHVMGWSTSIVSPPDGDMGAYMASLRRLQGQGFRRMFPGHGAPIEAPEARLAELIAHREGREAQILSALAERPADAATLAARIYRDIPPALLPAAARNVLAHLLDLADRGLAAPIPEGPPLTPATRFALRAGG</sequence>
<comment type="caution">
    <text evidence="2">The sequence shown here is derived from an EMBL/GenBank/DDBJ whole genome shotgun (WGS) entry which is preliminary data.</text>
</comment>
<dbReference type="Gene3D" id="3.60.15.10">
    <property type="entry name" value="Ribonuclease Z/Hydroxyacylglutathione hydrolase-like"/>
    <property type="match status" value="1"/>
</dbReference>
<dbReference type="CDD" id="cd16278">
    <property type="entry name" value="metallo-hydrolase-like_MBL-fold"/>
    <property type="match status" value="1"/>
</dbReference>